<evidence type="ECO:0000313" key="2">
    <source>
        <dbReference type="EMBL" id="MXV18266.1"/>
    </source>
</evidence>
<dbReference type="PANTHER" id="PTHR12526">
    <property type="entry name" value="GLYCOSYLTRANSFERASE"/>
    <property type="match status" value="1"/>
</dbReference>
<dbReference type="RefSeq" id="WP_160976009.1">
    <property type="nucleotide sequence ID" value="NZ_WVHK01000002.1"/>
</dbReference>
<dbReference type="GO" id="GO:0016757">
    <property type="term" value="F:glycosyltransferase activity"/>
    <property type="evidence" value="ECO:0007669"/>
    <property type="project" value="InterPro"/>
</dbReference>
<proteinExistence type="predicted"/>
<accession>A0A6I4YE99</accession>
<sequence>MTPQLSYDVLVILDYYLPGRKAGGPITTIANLTELLGDELRFLILTRRKDIDGTVYSHLPAGRIVRTGRADVIYLNDEEFTPRDLAQYARLSGAGTLYLNSFFSPLSFIFLLLRRLGQLNMNVILAPRGEFSRAAYVLKGKKKRLYRQLVDRFGLLRGVRWQVSSSYEAQELEQVLGERDDVILAPDPFVTGRDWTPQPHDRDLIYLSRISPKKNLHYALQCLEQVRSPVTLDIYGPIEDSSYWEQCQVLIKRLPSHVQVKYCGVLAYEDVRDTFGHYSAFFFPTGGENYGHVIPEALSAGTPVILSDCTPWRDLEDAGVGYVLPLEAPERFSAAVDELVGRSTEERQATAARCQSYAKAVEKQPHVRQQNITLFTQPFKRGQA</sequence>
<name>A0A6I4YE99_9DEIO</name>
<dbReference type="SUPFAM" id="SSF53756">
    <property type="entry name" value="UDP-Glycosyltransferase/glycogen phosphorylase"/>
    <property type="match status" value="1"/>
</dbReference>
<evidence type="ECO:0000259" key="1">
    <source>
        <dbReference type="Pfam" id="PF00534"/>
    </source>
</evidence>
<evidence type="ECO:0000313" key="3">
    <source>
        <dbReference type="Proteomes" id="UP000430519"/>
    </source>
</evidence>
<dbReference type="AlphaFoldDB" id="A0A6I4YE99"/>
<reference evidence="2 3" key="1">
    <citation type="submission" date="2019-11" db="EMBL/GenBank/DDBJ databases">
        <title>Genome sequence of Deinococcus xianganensis Y35, AI-2 producing algicidal bacterium, isolated from lake water.</title>
        <authorList>
            <person name="Li Y."/>
        </authorList>
    </citation>
    <scope>NUCLEOTIDE SEQUENCE [LARGE SCALE GENOMIC DNA]</scope>
    <source>
        <strain evidence="2 3">Y35</strain>
    </source>
</reference>
<organism evidence="2 3">
    <name type="scientific">Deinococcus xianganensis</name>
    <dbReference type="NCBI Taxonomy" id="1507289"/>
    <lineage>
        <taxon>Bacteria</taxon>
        <taxon>Thermotogati</taxon>
        <taxon>Deinococcota</taxon>
        <taxon>Deinococci</taxon>
        <taxon>Deinococcales</taxon>
        <taxon>Deinococcaceae</taxon>
        <taxon>Deinococcus</taxon>
    </lineage>
</organism>
<dbReference type="EMBL" id="WVHK01000002">
    <property type="protein sequence ID" value="MXV18266.1"/>
    <property type="molecule type" value="Genomic_DNA"/>
</dbReference>
<gene>
    <name evidence="2" type="ORF">GLX28_01260</name>
</gene>
<protein>
    <submittedName>
        <fullName evidence="2">Glycosyltransferase</fullName>
    </submittedName>
</protein>
<keyword evidence="3" id="KW-1185">Reference proteome</keyword>
<dbReference type="Gene3D" id="3.40.50.2000">
    <property type="entry name" value="Glycogen Phosphorylase B"/>
    <property type="match status" value="1"/>
</dbReference>
<dbReference type="Pfam" id="PF00534">
    <property type="entry name" value="Glycos_transf_1"/>
    <property type="match status" value="1"/>
</dbReference>
<dbReference type="InterPro" id="IPR001296">
    <property type="entry name" value="Glyco_trans_1"/>
</dbReference>
<dbReference type="CDD" id="cd03801">
    <property type="entry name" value="GT4_PimA-like"/>
    <property type="match status" value="1"/>
</dbReference>
<keyword evidence="2" id="KW-0808">Transferase</keyword>
<dbReference type="Proteomes" id="UP000430519">
    <property type="component" value="Unassembled WGS sequence"/>
</dbReference>
<comment type="caution">
    <text evidence="2">The sequence shown here is derived from an EMBL/GenBank/DDBJ whole genome shotgun (WGS) entry which is preliminary data.</text>
</comment>
<feature type="domain" description="Glycosyl transferase family 1" evidence="1">
    <location>
        <begin position="200"/>
        <end position="348"/>
    </location>
</feature>